<keyword evidence="2" id="KW-1133">Transmembrane helix</keyword>
<feature type="compositionally biased region" description="Low complexity" evidence="1">
    <location>
        <begin position="218"/>
        <end position="260"/>
    </location>
</feature>
<comment type="caution">
    <text evidence="4">The sequence shown here is derived from an EMBL/GenBank/DDBJ whole genome shotgun (WGS) entry which is preliminary data.</text>
</comment>
<dbReference type="GeneID" id="17042083"/>
<dbReference type="Proteomes" id="UP000007264">
    <property type="component" value="Unassembled WGS sequence"/>
</dbReference>
<evidence type="ECO:0000256" key="3">
    <source>
        <dbReference type="SAM" id="SignalP"/>
    </source>
</evidence>
<evidence type="ECO:0000313" key="5">
    <source>
        <dbReference type="Proteomes" id="UP000007264"/>
    </source>
</evidence>
<keyword evidence="5" id="KW-1185">Reference proteome</keyword>
<feature type="transmembrane region" description="Helical" evidence="2">
    <location>
        <begin position="175"/>
        <end position="196"/>
    </location>
</feature>
<dbReference type="EMBL" id="AGSI01000006">
    <property type="protein sequence ID" value="EIE24085.1"/>
    <property type="molecule type" value="Genomic_DNA"/>
</dbReference>
<evidence type="ECO:0000313" key="4">
    <source>
        <dbReference type="EMBL" id="EIE24085.1"/>
    </source>
</evidence>
<keyword evidence="2" id="KW-0472">Membrane</keyword>
<feature type="region of interest" description="Disordered" evidence="1">
    <location>
        <begin position="207"/>
        <end position="291"/>
    </location>
</feature>
<sequence>MVWRGTTSALFVLLVGLTYVEKSHGFCYGISSATPIDSFHYRAVINALGRCAPNTVNITRFYMVGACANTRRNDFSYRPDCRNDGGSVLDGSTATCNSVFNSKAPKDTFRSFADIGLGKVFDEGDICNKGVQGYFFVNTTCSTFRDDTRLQVSQERNNYCSGSSSWRGLNYGSRIAVAVVLVFLAVFVFFLVFWLVRRRRRNAFQGPATVGMQPYPPQQGYGQQGYGQQPYGQQPYGQHTYGQQPYGQQAYGQPYPNQYGVPASQGYQPSQGYPVTGQPVPNSNGAARPTV</sequence>
<evidence type="ECO:0000256" key="1">
    <source>
        <dbReference type="SAM" id="MobiDB-lite"/>
    </source>
</evidence>
<proteinExistence type="predicted"/>
<protein>
    <submittedName>
        <fullName evidence="4">Uncharacterized protein</fullName>
    </submittedName>
</protein>
<feature type="chain" id="PRO_5003636606" evidence="3">
    <location>
        <begin position="26"/>
        <end position="291"/>
    </location>
</feature>
<organism evidence="4 5">
    <name type="scientific">Coccomyxa subellipsoidea (strain C-169)</name>
    <name type="common">Green microalga</name>
    <dbReference type="NCBI Taxonomy" id="574566"/>
    <lineage>
        <taxon>Eukaryota</taxon>
        <taxon>Viridiplantae</taxon>
        <taxon>Chlorophyta</taxon>
        <taxon>core chlorophytes</taxon>
        <taxon>Trebouxiophyceae</taxon>
        <taxon>Trebouxiophyceae incertae sedis</taxon>
        <taxon>Coccomyxaceae</taxon>
        <taxon>Coccomyxa</taxon>
        <taxon>Coccomyxa subellipsoidea</taxon>
    </lineage>
</organism>
<keyword evidence="3" id="KW-0732">Signal</keyword>
<dbReference type="OrthoDB" id="10452753at2759"/>
<feature type="compositionally biased region" description="Polar residues" evidence="1">
    <location>
        <begin position="265"/>
        <end position="285"/>
    </location>
</feature>
<dbReference type="KEGG" id="csl:COCSUDRAFT_53217"/>
<feature type="signal peptide" evidence="3">
    <location>
        <begin position="1"/>
        <end position="25"/>
    </location>
</feature>
<keyword evidence="2" id="KW-0812">Transmembrane</keyword>
<name>I0Z0B6_COCSC</name>
<gene>
    <name evidence="4" type="ORF">COCSUDRAFT_53217</name>
</gene>
<evidence type="ECO:0000256" key="2">
    <source>
        <dbReference type="SAM" id="Phobius"/>
    </source>
</evidence>
<dbReference type="AlphaFoldDB" id="I0Z0B6"/>
<accession>I0Z0B6</accession>
<reference evidence="4 5" key="1">
    <citation type="journal article" date="2012" name="Genome Biol.">
        <title>The genome of the polar eukaryotic microalga coccomyxa subellipsoidea reveals traits of cold adaptation.</title>
        <authorList>
            <person name="Blanc G."/>
            <person name="Agarkova I."/>
            <person name="Grimwood J."/>
            <person name="Kuo A."/>
            <person name="Brueggeman A."/>
            <person name="Dunigan D."/>
            <person name="Gurnon J."/>
            <person name="Ladunga I."/>
            <person name="Lindquist E."/>
            <person name="Lucas S."/>
            <person name="Pangilinan J."/>
            <person name="Proschold T."/>
            <person name="Salamov A."/>
            <person name="Schmutz J."/>
            <person name="Weeks D."/>
            <person name="Yamada T."/>
            <person name="Claverie J.M."/>
            <person name="Grigoriev I."/>
            <person name="Van Etten J."/>
            <person name="Lomsadze A."/>
            <person name="Borodovsky M."/>
        </authorList>
    </citation>
    <scope>NUCLEOTIDE SEQUENCE [LARGE SCALE GENOMIC DNA]</scope>
    <source>
        <strain evidence="4 5">C-169</strain>
    </source>
</reference>
<dbReference type="RefSeq" id="XP_005648629.1">
    <property type="nucleotide sequence ID" value="XM_005648572.1"/>
</dbReference>